<dbReference type="InterPro" id="IPR029052">
    <property type="entry name" value="Metallo-depent_PP-like"/>
</dbReference>
<feature type="binding site" evidence="10">
    <location>
        <position position="123"/>
    </location>
    <ligand>
        <name>substrate</name>
    </ligand>
</feature>
<name>A0ABX7GWT1_9GAMM</name>
<feature type="binding site" evidence="10">
    <location>
        <position position="196"/>
    </location>
    <ligand>
        <name>substrate</name>
    </ligand>
</feature>
<evidence type="ECO:0000256" key="6">
    <source>
        <dbReference type="ARBA" id="ARBA00022801"/>
    </source>
</evidence>
<feature type="binding site" evidence="10">
    <location>
        <position position="42"/>
    </location>
    <ligand>
        <name>Mn(2+)</name>
        <dbReference type="ChEBI" id="CHEBI:29035"/>
        <label>2</label>
    </ligand>
</feature>
<feature type="binding site" evidence="10">
    <location>
        <position position="196"/>
    </location>
    <ligand>
        <name>Mn(2+)</name>
        <dbReference type="ChEBI" id="CHEBI:29035"/>
        <label>2</label>
    </ligand>
</feature>
<dbReference type="Proteomes" id="UP000663181">
    <property type="component" value="Chromosome"/>
</dbReference>
<keyword evidence="4 10" id="KW-0441">Lipid A biosynthesis</keyword>
<feature type="binding site" evidence="10">
    <location>
        <position position="198"/>
    </location>
    <ligand>
        <name>Mn(2+)</name>
        <dbReference type="ChEBI" id="CHEBI:29035"/>
        <label>1</label>
    </ligand>
</feature>
<dbReference type="InterPro" id="IPR043461">
    <property type="entry name" value="LpxH-like"/>
</dbReference>
<comment type="function">
    <text evidence="10">Hydrolyzes the pyrophosphate bond of UDP-2,3-diacylglucosamine to yield 2,3-diacylglucosamine 1-phosphate (lipid X) and UMP by catalyzing the attack of water at the alpha-P atom. Involved in the biosynthesis of lipid A, a phosphorylated glycolipid that anchors the lipopolysaccharide to the outer membrane of the cell.</text>
</comment>
<feature type="binding site" evidence="10">
    <location>
        <position position="42"/>
    </location>
    <ligand>
        <name>Mn(2+)</name>
        <dbReference type="ChEBI" id="CHEBI:29035"/>
        <label>1</label>
    </ligand>
</feature>
<gene>
    <name evidence="10 12" type="primary">lpxH</name>
    <name evidence="12" type="ORF">ISN74_06095</name>
</gene>
<sequence>MSTLFIADLHLDDSRPQITSLFEQYLASEEVRRADALYILGDLVEAWIGDDDDAELPKRIATATRAVHDAGVPVYFMVGNRDFLLGEDFAQRAGLTLLDDGTVHDLYGTPTLLMHGDVLCTDDVAYQTVRRNVRTPEWKAQVLSMPLDARRAFAAKAREDSRAHTGNTHETIMDVNAGAVADAMRAAGVRHLIHGHTHRPAIHYVDLDGHTAERIVLGDWYEQGSVLRIDPKTRELRAFRE</sequence>
<feature type="binding site" evidence="10">
    <location>
        <position position="161"/>
    </location>
    <ligand>
        <name>substrate</name>
    </ligand>
</feature>
<comment type="similarity">
    <text evidence="10">Belongs to the LpxH family.</text>
</comment>
<dbReference type="EMBL" id="CP064030">
    <property type="protein sequence ID" value="QRN54919.1"/>
    <property type="molecule type" value="Genomic_DNA"/>
</dbReference>
<feature type="binding site" evidence="10">
    <location>
        <position position="10"/>
    </location>
    <ligand>
        <name>Mn(2+)</name>
        <dbReference type="ChEBI" id="CHEBI:29035"/>
        <label>1</label>
    </ligand>
</feature>
<evidence type="ECO:0000256" key="3">
    <source>
        <dbReference type="ARBA" id="ARBA00022519"/>
    </source>
</evidence>
<keyword evidence="7 10" id="KW-0443">Lipid metabolism</keyword>
<dbReference type="GO" id="GO:0016787">
    <property type="term" value="F:hydrolase activity"/>
    <property type="evidence" value="ECO:0007669"/>
    <property type="project" value="UniProtKB-KW"/>
</dbReference>
<feature type="binding site" evidence="10">
    <location>
        <position position="165"/>
    </location>
    <ligand>
        <name>substrate</name>
    </ligand>
</feature>
<comment type="subcellular location">
    <subcellularLocation>
        <location evidence="10">Cell inner membrane</location>
        <topology evidence="10">Peripheral membrane protein</topology>
        <orientation evidence="10">Cytoplasmic side</orientation>
    </subcellularLocation>
</comment>
<evidence type="ECO:0000256" key="5">
    <source>
        <dbReference type="ARBA" id="ARBA00022723"/>
    </source>
</evidence>
<accession>A0ABX7GWT1</accession>
<keyword evidence="9 10" id="KW-0464">Manganese</keyword>
<dbReference type="Pfam" id="PF00149">
    <property type="entry name" value="Metallophos"/>
    <property type="match status" value="1"/>
</dbReference>
<comment type="cofactor">
    <cofactor evidence="10">
        <name>Mn(2+)</name>
        <dbReference type="ChEBI" id="CHEBI:29035"/>
    </cofactor>
    <text evidence="10">Binds 2 Mn(2+) ions per subunit in a binuclear metal center.</text>
</comment>
<dbReference type="NCBIfam" id="TIGR01854">
    <property type="entry name" value="lipid_A_lpxH"/>
    <property type="match status" value="1"/>
</dbReference>
<evidence type="ECO:0000313" key="13">
    <source>
        <dbReference type="Proteomes" id="UP000663181"/>
    </source>
</evidence>
<evidence type="ECO:0000256" key="10">
    <source>
        <dbReference type="HAMAP-Rule" id="MF_00575"/>
    </source>
</evidence>
<evidence type="ECO:0000256" key="9">
    <source>
        <dbReference type="ARBA" id="ARBA00023211"/>
    </source>
</evidence>
<feature type="domain" description="Calcineurin-like phosphoesterase" evidence="11">
    <location>
        <begin position="1"/>
        <end position="200"/>
    </location>
</feature>
<feature type="binding site" evidence="10">
    <location>
        <position position="115"/>
    </location>
    <ligand>
        <name>Mn(2+)</name>
        <dbReference type="ChEBI" id="CHEBI:29035"/>
        <label>2</label>
    </ligand>
</feature>
<feature type="binding site" evidence="10">
    <location>
        <position position="8"/>
    </location>
    <ligand>
        <name>Mn(2+)</name>
        <dbReference type="ChEBI" id="CHEBI:29035"/>
        <label>1</label>
    </ligand>
</feature>
<comment type="pathway">
    <text evidence="10">Glycolipid biosynthesis; lipid IV(A) biosynthesis; lipid IV(A) from (3R)-3-hydroxytetradecanoyl-[acyl-carrier-protein] and UDP-N-acetyl-alpha-D-glucosamine: step 4/6.</text>
</comment>
<keyword evidence="5 10" id="KW-0479">Metal-binding</keyword>
<dbReference type="CDD" id="cd07398">
    <property type="entry name" value="MPP_YbbF-LpxH"/>
    <property type="match status" value="1"/>
</dbReference>
<evidence type="ECO:0000256" key="2">
    <source>
        <dbReference type="ARBA" id="ARBA00022516"/>
    </source>
</evidence>
<dbReference type="PANTHER" id="PTHR34990">
    <property type="entry name" value="UDP-2,3-DIACYLGLUCOSAMINE HYDROLASE-RELATED"/>
    <property type="match status" value="1"/>
</dbReference>
<organism evidence="12 13">
    <name type="scientific">Dyella caseinilytica</name>
    <dbReference type="NCBI Taxonomy" id="1849581"/>
    <lineage>
        <taxon>Bacteria</taxon>
        <taxon>Pseudomonadati</taxon>
        <taxon>Pseudomonadota</taxon>
        <taxon>Gammaproteobacteria</taxon>
        <taxon>Lysobacterales</taxon>
        <taxon>Rhodanobacteraceae</taxon>
        <taxon>Dyella</taxon>
    </lineage>
</organism>
<feature type="binding site" evidence="10">
    <location>
        <position position="80"/>
    </location>
    <ligand>
        <name>Mn(2+)</name>
        <dbReference type="ChEBI" id="CHEBI:29035"/>
        <label>2</label>
    </ligand>
</feature>
<feature type="binding site" evidence="10">
    <location>
        <begin position="80"/>
        <end position="81"/>
    </location>
    <ligand>
        <name>substrate</name>
    </ligand>
</feature>
<dbReference type="NCBIfam" id="NF003743">
    <property type="entry name" value="PRK05340.1"/>
    <property type="match status" value="1"/>
</dbReference>
<dbReference type="HAMAP" id="MF_00575">
    <property type="entry name" value="LpxH"/>
    <property type="match status" value="1"/>
</dbReference>
<comment type="catalytic activity">
    <reaction evidence="10">
        <text>UDP-2-N,3-O-bis[(3R)-3-hydroxytetradecanoyl]-alpha-D-glucosamine + H2O = 2-N,3-O-bis[(3R)-3-hydroxytetradecanoyl]-alpha-D-glucosaminyl 1-phosphate + UMP + 2 H(+)</text>
        <dbReference type="Rhea" id="RHEA:25213"/>
        <dbReference type="ChEBI" id="CHEBI:15377"/>
        <dbReference type="ChEBI" id="CHEBI:15378"/>
        <dbReference type="ChEBI" id="CHEBI:57865"/>
        <dbReference type="ChEBI" id="CHEBI:57957"/>
        <dbReference type="ChEBI" id="CHEBI:78847"/>
        <dbReference type="EC" id="3.6.1.54"/>
    </reaction>
</comment>
<reference evidence="12 13" key="1">
    <citation type="submission" date="2020-10" db="EMBL/GenBank/DDBJ databases">
        <title>Phylogeny of dyella-like bacteria.</title>
        <authorList>
            <person name="Fu J."/>
        </authorList>
    </citation>
    <scope>NUCLEOTIDE SEQUENCE [LARGE SCALE GENOMIC DNA]</scope>
    <source>
        <strain evidence="12 13">DHOB09</strain>
    </source>
</reference>
<keyword evidence="13" id="KW-1185">Reference proteome</keyword>
<dbReference type="RefSeq" id="WP_188798368.1">
    <property type="nucleotide sequence ID" value="NZ_BMIZ01000001.1"/>
</dbReference>
<keyword evidence="6 10" id="KW-0378">Hydrolase</keyword>
<proteinExistence type="inferred from homology"/>
<evidence type="ECO:0000256" key="1">
    <source>
        <dbReference type="ARBA" id="ARBA00022475"/>
    </source>
</evidence>
<keyword evidence="2 10" id="KW-0444">Lipid biosynthesis</keyword>
<evidence type="ECO:0000313" key="12">
    <source>
        <dbReference type="EMBL" id="QRN54919.1"/>
    </source>
</evidence>
<comment type="caution">
    <text evidence="10">Lacks conserved residue(s) required for the propagation of feature annotation.</text>
</comment>
<dbReference type="InterPro" id="IPR010138">
    <property type="entry name" value="UDP-diacylglucosamine_Hdrlase"/>
</dbReference>
<evidence type="ECO:0000256" key="7">
    <source>
        <dbReference type="ARBA" id="ARBA00023098"/>
    </source>
</evidence>
<dbReference type="PANTHER" id="PTHR34990:SF1">
    <property type="entry name" value="UDP-2,3-DIACYLGLUCOSAMINE HYDROLASE"/>
    <property type="match status" value="1"/>
</dbReference>
<evidence type="ECO:0000259" key="11">
    <source>
        <dbReference type="Pfam" id="PF00149"/>
    </source>
</evidence>
<dbReference type="Gene3D" id="3.60.21.10">
    <property type="match status" value="1"/>
</dbReference>
<dbReference type="EC" id="3.6.1.54" evidence="10"/>
<dbReference type="InterPro" id="IPR004843">
    <property type="entry name" value="Calcineurin-like_PHP"/>
</dbReference>
<keyword evidence="1 10" id="KW-1003">Cell membrane</keyword>
<keyword evidence="3 10" id="KW-0997">Cell inner membrane</keyword>
<keyword evidence="8 10" id="KW-0472">Membrane</keyword>
<evidence type="ECO:0000256" key="8">
    <source>
        <dbReference type="ARBA" id="ARBA00023136"/>
    </source>
</evidence>
<protein>
    <recommendedName>
        <fullName evidence="10">UDP-2,3-diacylglucosamine hydrolase</fullName>
        <ecNumber evidence="10">3.6.1.54</ecNumber>
    </recommendedName>
    <alternativeName>
        <fullName evidence="10">UDP-2,3-diacylglucosamine diphosphatase</fullName>
    </alternativeName>
</protein>
<dbReference type="SUPFAM" id="SSF56300">
    <property type="entry name" value="Metallo-dependent phosphatases"/>
    <property type="match status" value="1"/>
</dbReference>
<evidence type="ECO:0000256" key="4">
    <source>
        <dbReference type="ARBA" id="ARBA00022556"/>
    </source>
</evidence>